<dbReference type="Gene3D" id="1.10.10.10">
    <property type="entry name" value="Winged helix-like DNA-binding domain superfamily/Winged helix DNA-binding domain"/>
    <property type="match status" value="1"/>
</dbReference>
<dbReference type="InterPro" id="IPR036388">
    <property type="entry name" value="WH-like_DNA-bd_sf"/>
</dbReference>
<dbReference type="Pfam" id="PF00072">
    <property type="entry name" value="Response_reg"/>
    <property type="match status" value="1"/>
</dbReference>
<keyword evidence="7" id="KW-1185">Reference proteome</keyword>
<proteinExistence type="predicted"/>
<dbReference type="SMART" id="SM00862">
    <property type="entry name" value="Trans_reg_C"/>
    <property type="match status" value="1"/>
</dbReference>
<dbReference type="CDD" id="cd00383">
    <property type="entry name" value="trans_reg_C"/>
    <property type="match status" value="1"/>
</dbReference>
<dbReference type="PROSITE" id="PS51755">
    <property type="entry name" value="OMPR_PHOB"/>
    <property type="match status" value="1"/>
</dbReference>
<dbReference type="SUPFAM" id="SSF52172">
    <property type="entry name" value="CheY-like"/>
    <property type="match status" value="1"/>
</dbReference>
<feature type="domain" description="OmpR/PhoB-type" evidence="5">
    <location>
        <begin position="128"/>
        <end position="226"/>
    </location>
</feature>
<evidence type="ECO:0000313" key="6">
    <source>
        <dbReference type="EMBL" id="MEQ3363679.1"/>
    </source>
</evidence>
<feature type="domain" description="Response regulatory" evidence="4">
    <location>
        <begin position="6"/>
        <end position="119"/>
    </location>
</feature>
<keyword evidence="2" id="KW-0597">Phosphoprotein</keyword>
<dbReference type="InterPro" id="IPR001867">
    <property type="entry name" value="OmpR/PhoB-type_DNA-bd"/>
</dbReference>
<feature type="modified residue" description="4-aspartylphosphate" evidence="2">
    <location>
        <position position="55"/>
    </location>
</feature>
<dbReference type="RefSeq" id="WP_102373884.1">
    <property type="nucleotide sequence ID" value="NZ_DBFADM010000035.1"/>
</dbReference>
<dbReference type="PROSITE" id="PS50110">
    <property type="entry name" value="RESPONSE_REGULATORY"/>
    <property type="match status" value="1"/>
</dbReference>
<dbReference type="Gene3D" id="6.10.250.690">
    <property type="match status" value="1"/>
</dbReference>
<accession>A0ABV1JF21</accession>
<dbReference type="SMART" id="SM00448">
    <property type="entry name" value="REC"/>
    <property type="match status" value="1"/>
</dbReference>
<dbReference type="Gene3D" id="3.40.50.2300">
    <property type="match status" value="1"/>
</dbReference>
<sequence>MEEKPLILIADDERDIVAMLKSYFELKGYLVATAFDGAQVLERVARQRPDAILLDVNMPALDGMEACRAIRDSVSCPIIFLTARVEDMDKIDGFAAGGDDYVTKPFSLDVLGARVAAHLARDRRRQVASTVRIDERLSIDFGRRAVLADGEEVSLTRKEYEICELLVKHPNQTFDRDRIYELVWKEPGDGSVVTEHIRRLRRALADAGGEKDRIKTVWGVGYRWQA</sequence>
<comment type="caution">
    <text evidence="6">The sequence shown here is derived from an EMBL/GenBank/DDBJ whole genome shotgun (WGS) entry which is preliminary data.</text>
</comment>
<dbReference type="InterPro" id="IPR001789">
    <property type="entry name" value="Sig_transdc_resp-reg_receiver"/>
</dbReference>
<evidence type="ECO:0000256" key="2">
    <source>
        <dbReference type="PROSITE-ProRule" id="PRU00169"/>
    </source>
</evidence>
<dbReference type="InterPro" id="IPR011006">
    <property type="entry name" value="CheY-like_superfamily"/>
</dbReference>
<dbReference type="PANTHER" id="PTHR48111">
    <property type="entry name" value="REGULATOR OF RPOS"/>
    <property type="match status" value="1"/>
</dbReference>
<dbReference type="EMBL" id="JBBNOP010000010">
    <property type="protein sequence ID" value="MEQ3363679.1"/>
    <property type="molecule type" value="Genomic_DNA"/>
</dbReference>
<dbReference type="InterPro" id="IPR039420">
    <property type="entry name" value="WalR-like"/>
</dbReference>
<dbReference type="CDD" id="cd17574">
    <property type="entry name" value="REC_OmpR"/>
    <property type="match status" value="1"/>
</dbReference>
<dbReference type="Pfam" id="PF00486">
    <property type="entry name" value="Trans_reg_C"/>
    <property type="match status" value="1"/>
</dbReference>
<organism evidence="6 7">
    <name type="scientific">Raoultibacter massiliensis</name>
    <dbReference type="NCBI Taxonomy" id="1852371"/>
    <lineage>
        <taxon>Bacteria</taxon>
        <taxon>Bacillati</taxon>
        <taxon>Actinomycetota</taxon>
        <taxon>Coriobacteriia</taxon>
        <taxon>Eggerthellales</taxon>
        <taxon>Eggerthellaceae</taxon>
        <taxon>Raoultibacter</taxon>
    </lineage>
</organism>
<evidence type="ECO:0000259" key="4">
    <source>
        <dbReference type="PROSITE" id="PS50110"/>
    </source>
</evidence>
<evidence type="ECO:0000256" key="3">
    <source>
        <dbReference type="PROSITE-ProRule" id="PRU01091"/>
    </source>
</evidence>
<dbReference type="Proteomes" id="UP001487305">
    <property type="component" value="Unassembled WGS sequence"/>
</dbReference>
<reference evidence="6 7" key="1">
    <citation type="submission" date="2024-04" db="EMBL/GenBank/DDBJ databases">
        <title>Human intestinal bacterial collection.</title>
        <authorList>
            <person name="Pauvert C."/>
            <person name="Hitch T.C.A."/>
            <person name="Clavel T."/>
        </authorList>
    </citation>
    <scope>NUCLEOTIDE SEQUENCE [LARGE SCALE GENOMIC DNA]</scope>
    <source>
        <strain evidence="6 7">CLA-KB-H42</strain>
    </source>
</reference>
<keyword evidence="1 3" id="KW-0238">DNA-binding</keyword>
<dbReference type="PANTHER" id="PTHR48111:SF2">
    <property type="entry name" value="RESPONSE REGULATOR SAER"/>
    <property type="match status" value="1"/>
</dbReference>
<evidence type="ECO:0000256" key="1">
    <source>
        <dbReference type="ARBA" id="ARBA00023125"/>
    </source>
</evidence>
<name>A0ABV1JF21_9ACTN</name>
<evidence type="ECO:0000259" key="5">
    <source>
        <dbReference type="PROSITE" id="PS51755"/>
    </source>
</evidence>
<evidence type="ECO:0000313" key="7">
    <source>
        <dbReference type="Proteomes" id="UP001487305"/>
    </source>
</evidence>
<protein>
    <submittedName>
        <fullName evidence="6">Response regulator transcription factor</fullName>
    </submittedName>
</protein>
<gene>
    <name evidence="6" type="ORF">AAA083_11905</name>
</gene>
<feature type="DNA-binding region" description="OmpR/PhoB-type" evidence="3">
    <location>
        <begin position="128"/>
        <end position="226"/>
    </location>
</feature>